<feature type="region of interest" description="Disordered" evidence="6">
    <location>
        <begin position="241"/>
        <end position="304"/>
    </location>
</feature>
<keyword evidence="1" id="KW-0488">Methylation</keyword>
<dbReference type="InterPro" id="IPR036163">
    <property type="entry name" value="HMA_dom_sf"/>
</dbReference>
<evidence type="ECO:0000313" key="8">
    <source>
        <dbReference type="EMBL" id="GKU86651.1"/>
    </source>
</evidence>
<dbReference type="PANTHER" id="PTHR45868:SF13">
    <property type="entry name" value="HMA DOMAIN-CONTAINING PROTEIN"/>
    <property type="match status" value="1"/>
</dbReference>
<keyword evidence="2" id="KW-0479">Metal-binding</keyword>
<dbReference type="PROSITE" id="PS50846">
    <property type="entry name" value="HMA_2"/>
    <property type="match status" value="1"/>
</dbReference>
<dbReference type="CDD" id="cd00371">
    <property type="entry name" value="HMA"/>
    <property type="match status" value="1"/>
</dbReference>
<evidence type="ECO:0000256" key="1">
    <source>
        <dbReference type="ARBA" id="ARBA00022481"/>
    </source>
</evidence>
<evidence type="ECO:0000256" key="5">
    <source>
        <dbReference type="ARBA" id="ARBA00024045"/>
    </source>
</evidence>
<evidence type="ECO:0000256" key="4">
    <source>
        <dbReference type="ARBA" id="ARBA00023289"/>
    </source>
</evidence>
<evidence type="ECO:0000256" key="2">
    <source>
        <dbReference type="ARBA" id="ARBA00022723"/>
    </source>
</evidence>
<keyword evidence="3" id="KW-0449">Lipoprotein</keyword>
<evidence type="ECO:0000256" key="3">
    <source>
        <dbReference type="ARBA" id="ARBA00023288"/>
    </source>
</evidence>
<comment type="caution">
    <text evidence="8">The sequence shown here is derived from an EMBL/GenBank/DDBJ whole genome shotgun (WGS) entry which is preliminary data.</text>
</comment>
<keyword evidence="4" id="KW-0636">Prenylation</keyword>
<dbReference type="GO" id="GO:0046872">
    <property type="term" value="F:metal ion binding"/>
    <property type="evidence" value="ECO:0007669"/>
    <property type="project" value="UniProtKB-KW"/>
</dbReference>
<gene>
    <name evidence="8" type="ORF">SLEP1_g1148</name>
</gene>
<reference evidence="8 9" key="1">
    <citation type="journal article" date="2021" name="Commun. Biol.">
        <title>The genome of Shorea leprosula (Dipterocarpaceae) highlights the ecological relevance of drought in aseasonal tropical rainforests.</title>
        <authorList>
            <person name="Ng K.K.S."/>
            <person name="Kobayashi M.J."/>
            <person name="Fawcett J.A."/>
            <person name="Hatakeyama M."/>
            <person name="Paape T."/>
            <person name="Ng C.H."/>
            <person name="Ang C.C."/>
            <person name="Tnah L.H."/>
            <person name="Lee C.T."/>
            <person name="Nishiyama T."/>
            <person name="Sese J."/>
            <person name="O'Brien M.J."/>
            <person name="Copetti D."/>
            <person name="Mohd Noor M.I."/>
            <person name="Ong R.C."/>
            <person name="Putra M."/>
            <person name="Sireger I.Z."/>
            <person name="Indrioko S."/>
            <person name="Kosugi Y."/>
            <person name="Izuno A."/>
            <person name="Isagi Y."/>
            <person name="Lee S.L."/>
            <person name="Shimizu K.K."/>
        </authorList>
    </citation>
    <scope>NUCLEOTIDE SEQUENCE [LARGE SCALE GENOMIC DNA]</scope>
    <source>
        <strain evidence="8">214</strain>
    </source>
</reference>
<comment type="similarity">
    <text evidence="5">Belongs to the HIPP family.</text>
</comment>
<feature type="compositionally biased region" description="Pro residues" evidence="6">
    <location>
        <begin position="257"/>
        <end position="271"/>
    </location>
</feature>
<dbReference type="EMBL" id="BPVZ01000001">
    <property type="protein sequence ID" value="GKU86651.1"/>
    <property type="molecule type" value="Genomic_DNA"/>
</dbReference>
<evidence type="ECO:0000313" key="9">
    <source>
        <dbReference type="Proteomes" id="UP001054252"/>
    </source>
</evidence>
<proteinExistence type="inferred from homology"/>
<dbReference type="Pfam" id="PF00403">
    <property type="entry name" value="HMA"/>
    <property type="match status" value="1"/>
</dbReference>
<dbReference type="Gene3D" id="3.30.70.100">
    <property type="match status" value="1"/>
</dbReference>
<organism evidence="8 9">
    <name type="scientific">Rubroshorea leprosula</name>
    <dbReference type="NCBI Taxonomy" id="152421"/>
    <lineage>
        <taxon>Eukaryota</taxon>
        <taxon>Viridiplantae</taxon>
        <taxon>Streptophyta</taxon>
        <taxon>Embryophyta</taxon>
        <taxon>Tracheophyta</taxon>
        <taxon>Spermatophyta</taxon>
        <taxon>Magnoliopsida</taxon>
        <taxon>eudicotyledons</taxon>
        <taxon>Gunneridae</taxon>
        <taxon>Pentapetalae</taxon>
        <taxon>rosids</taxon>
        <taxon>malvids</taxon>
        <taxon>Malvales</taxon>
        <taxon>Dipterocarpaceae</taxon>
        <taxon>Rubroshorea</taxon>
    </lineage>
</organism>
<protein>
    <recommendedName>
        <fullName evidence="7">HMA domain-containing protein</fullName>
    </recommendedName>
</protein>
<dbReference type="InterPro" id="IPR006121">
    <property type="entry name" value="HMA_dom"/>
</dbReference>
<dbReference type="AlphaFoldDB" id="A0AAV5HHK9"/>
<keyword evidence="9" id="KW-1185">Reference proteome</keyword>
<sequence>MADNLPAPICVLKVNNIQCCDTCPKKLKKLLEKINGVKTVTVDAKNGLVTVSGAVDPSVLIEAIAKKRRKAELLLYEKEPNKVDLDIVSDKCKILNGGRKEPCFNCSGGSNGNHDRRDGGQKRGMKSERNVVEARVSTFQTQPPGAGFEGSDGGHNRGDSFQRSGMKEKEFIEPRPLGGFGGPGPEFAGWRSQLPPVGYQPPPGPRFAGPPMQPPAGYRRRPGLHQPLQQPFAYQHHPAFYPHQPPPPIQTTRPQHYQPPPIQQTIPPLPYPYDIYQKKNEPPQGGNPMLHLFRDDNVNSCSIS</sequence>
<evidence type="ECO:0000259" key="7">
    <source>
        <dbReference type="PROSITE" id="PS50846"/>
    </source>
</evidence>
<dbReference type="Proteomes" id="UP001054252">
    <property type="component" value="Unassembled WGS sequence"/>
</dbReference>
<feature type="domain" description="HMA" evidence="7">
    <location>
        <begin position="8"/>
        <end position="72"/>
    </location>
</feature>
<evidence type="ECO:0000256" key="6">
    <source>
        <dbReference type="SAM" id="MobiDB-lite"/>
    </source>
</evidence>
<name>A0AAV5HHK9_9ROSI</name>
<dbReference type="PANTHER" id="PTHR45868">
    <property type="entry name" value="HEAVY METAL-ASSOCIATED ISOPRENYLATED PLANT PROTEIN 33-RELATED"/>
    <property type="match status" value="1"/>
</dbReference>
<accession>A0AAV5HHK9</accession>
<dbReference type="SUPFAM" id="SSF55008">
    <property type="entry name" value="HMA, heavy metal-associated domain"/>
    <property type="match status" value="1"/>
</dbReference>